<evidence type="ECO:0000256" key="1">
    <source>
        <dbReference type="SAM" id="MobiDB-lite"/>
    </source>
</evidence>
<sequence>MAKRRAKNDPYWDVEDEAEAPPPEPCWLCERPLGSEVVAHHPVPKSRGGRDTVRLHPICHQALHNNFTNAELARIAMDLDALRRNDGVAKFLTWVEGKDPDFYVPTAKKGR</sequence>
<dbReference type="RefSeq" id="WP_161716967.1">
    <property type="nucleotide sequence ID" value="NZ_JAAAPO010000001.1"/>
</dbReference>
<dbReference type="Proteomes" id="UP000753724">
    <property type="component" value="Unassembled WGS sequence"/>
</dbReference>
<dbReference type="GO" id="GO:0004519">
    <property type="term" value="F:endonuclease activity"/>
    <property type="evidence" value="ECO:0007669"/>
    <property type="project" value="UniProtKB-KW"/>
</dbReference>
<name>A0ABW9XB21_9SPHN</name>
<organism evidence="2 3">
    <name type="scientific">Novosphingobium ovatum</name>
    <dbReference type="NCBI Taxonomy" id="1908523"/>
    <lineage>
        <taxon>Bacteria</taxon>
        <taxon>Pseudomonadati</taxon>
        <taxon>Pseudomonadota</taxon>
        <taxon>Alphaproteobacteria</taxon>
        <taxon>Sphingomonadales</taxon>
        <taxon>Sphingomonadaceae</taxon>
        <taxon>Novosphingobium</taxon>
    </lineage>
</organism>
<keyword evidence="2" id="KW-0255">Endonuclease</keyword>
<comment type="caution">
    <text evidence="2">The sequence shown here is derived from an EMBL/GenBank/DDBJ whole genome shotgun (WGS) entry which is preliminary data.</text>
</comment>
<reference evidence="3" key="1">
    <citation type="submission" date="2020-01" db="EMBL/GenBank/DDBJ databases">
        <title>Sphingomonas sp. strain CSW-10.</title>
        <authorList>
            <person name="Chen W.-M."/>
        </authorList>
    </citation>
    <scope>NUCLEOTIDE SEQUENCE [LARGE SCALE GENOMIC DNA]</scope>
    <source>
        <strain evidence="3">FSY-8</strain>
    </source>
</reference>
<accession>A0ABW9XB21</accession>
<protein>
    <submittedName>
        <fullName evidence="2">HNH endonuclease</fullName>
    </submittedName>
</protein>
<keyword evidence="2" id="KW-0378">Hydrolase</keyword>
<dbReference type="EMBL" id="JAAAPO010000001">
    <property type="protein sequence ID" value="NBC35726.1"/>
    <property type="molecule type" value="Genomic_DNA"/>
</dbReference>
<evidence type="ECO:0000313" key="3">
    <source>
        <dbReference type="Proteomes" id="UP000753724"/>
    </source>
</evidence>
<evidence type="ECO:0000313" key="2">
    <source>
        <dbReference type="EMBL" id="NBC35726.1"/>
    </source>
</evidence>
<keyword evidence="3" id="KW-1185">Reference proteome</keyword>
<gene>
    <name evidence="2" type="ORF">GTZ99_04050</name>
</gene>
<keyword evidence="2" id="KW-0540">Nuclease</keyword>
<proteinExistence type="predicted"/>
<feature type="region of interest" description="Disordered" evidence="1">
    <location>
        <begin position="1"/>
        <end position="22"/>
    </location>
</feature>